<evidence type="ECO:0000313" key="2">
    <source>
        <dbReference type="Proteomes" id="UP000324800"/>
    </source>
</evidence>
<reference evidence="1 2" key="1">
    <citation type="submission" date="2019-03" db="EMBL/GenBank/DDBJ databases">
        <title>Single cell metagenomics reveals metabolic interactions within the superorganism composed of flagellate Streblomastix strix and complex community of Bacteroidetes bacteria on its surface.</title>
        <authorList>
            <person name="Treitli S.C."/>
            <person name="Kolisko M."/>
            <person name="Husnik F."/>
            <person name="Keeling P."/>
            <person name="Hampl V."/>
        </authorList>
    </citation>
    <scope>NUCLEOTIDE SEQUENCE [LARGE SCALE GENOMIC DNA]</scope>
    <source>
        <strain evidence="1">ST1C</strain>
    </source>
</reference>
<accession>A0A5J4UYH6</accession>
<comment type="caution">
    <text evidence="1">The sequence shown here is derived from an EMBL/GenBank/DDBJ whole genome shotgun (WGS) entry which is preliminary data.</text>
</comment>
<dbReference type="AlphaFoldDB" id="A0A5J4UYH6"/>
<protein>
    <submittedName>
        <fullName evidence="1">Uncharacterized protein</fullName>
    </submittedName>
</protein>
<sequence>KKKPQGELHLVGSTYEWKLKKKQFLNQDMDIQEQNAKIEDLIDDEYNVSILKANDDEILESLTNDIQTQQRYGNSFIEQRLVLPGIGMGLTSGQEIQKWAQLINKQKQEQELEKEQRRKLGLIQYRLTKLKKKKPNKLLNSQSKQNLTLIQYYSPQTEQRILKD</sequence>
<feature type="non-terminal residue" evidence="1">
    <location>
        <position position="1"/>
    </location>
</feature>
<gene>
    <name evidence="1" type="ORF">EZS28_029512</name>
</gene>
<dbReference type="EMBL" id="SNRW01011583">
    <property type="protein sequence ID" value="KAA6374961.1"/>
    <property type="molecule type" value="Genomic_DNA"/>
</dbReference>
<proteinExistence type="predicted"/>
<organism evidence="1 2">
    <name type="scientific">Streblomastix strix</name>
    <dbReference type="NCBI Taxonomy" id="222440"/>
    <lineage>
        <taxon>Eukaryota</taxon>
        <taxon>Metamonada</taxon>
        <taxon>Preaxostyla</taxon>
        <taxon>Oxymonadida</taxon>
        <taxon>Streblomastigidae</taxon>
        <taxon>Streblomastix</taxon>
    </lineage>
</organism>
<name>A0A5J4UYH6_9EUKA</name>
<evidence type="ECO:0000313" key="1">
    <source>
        <dbReference type="EMBL" id="KAA6374961.1"/>
    </source>
</evidence>
<dbReference type="Proteomes" id="UP000324800">
    <property type="component" value="Unassembled WGS sequence"/>
</dbReference>